<keyword evidence="4 6" id="KW-1133">Transmembrane helix</keyword>
<comment type="similarity">
    <text evidence="2">Belongs to the LemA family.</text>
</comment>
<keyword evidence="5 6" id="KW-0472">Membrane</keyword>
<evidence type="ECO:0000256" key="4">
    <source>
        <dbReference type="ARBA" id="ARBA00022989"/>
    </source>
</evidence>
<evidence type="ECO:0000256" key="1">
    <source>
        <dbReference type="ARBA" id="ARBA00004167"/>
    </source>
</evidence>
<dbReference type="EMBL" id="JBHUIT010000002">
    <property type="protein sequence ID" value="MFD2255684.1"/>
    <property type="molecule type" value="Genomic_DNA"/>
</dbReference>
<evidence type="ECO:0000313" key="7">
    <source>
        <dbReference type="EMBL" id="MFD2255684.1"/>
    </source>
</evidence>
<dbReference type="SUPFAM" id="SSF140478">
    <property type="entry name" value="LemA-like"/>
    <property type="match status" value="1"/>
</dbReference>
<feature type="transmembrane region" description="Helical" evidence="6">
    <location>
        <begin position="6"/>
        <end position="25"/>
    </location>
</feature>
<reference evidence="8" key="1">
    <citation type="journal article" date="2019" name="Int. J. Syst. Evol. Microbiol.">
        <title>The Global Catalogue of Microorganisms (GCM) 10K type strain sequencing project: providing services to taxonomists for standard genome sequencing and annotation.</title>
        <authorList>
            <consortium name="The Broad Institute Genomics Platform"/>
            <consortium name="The Broad Institute Genome Sequencing Center for Infectious Disease"/>
            <person name="Wu L."/>
            <person name="Ma J."/>
        </authorList>
    </citation>
    <scope>NUCLEOTIDE SEQUENCE [LARGE SCALE GENOMIC DNA]</scope>
    <source>
        <strain evidence="8">CGMCC 4.7106</strain>
    </source>
</reference>
<evidence type="ECO:0000313" key="8">
    <source>
        <dbReference type="Proteomes" id="UP001597375"/>
    </source>
</evidence>
<keyword evidence="3 6" id="KW-0812">Transmembrane</keyword>
<keyword evidence="8" id="KW-1185">Reference proteome</keyword>
<protein>
    <submittedName>
        <fullName evidence="7">LemA family protein</fullName>
    </submittedName>
</protein>
<dbReference type="PANTHER" id="PTHR34478">
    <property type="entry name" value="PROTEIN LEMA"/>
    <property type="match status" value="1"/>
</dbReference>
<organism evidence="7 8">
    <name type="scientific">Luteolibacter algae</name>
    <dbReference type="NCBI Taxonomy" id="454151"/>
    <lineage>
        <taxon>Bacteria</taxon>
        <taxon>Pseudomonadati</taxon>
        <taxon>Verrucomicrobiota</taxon>
        <taxon>Verrucomicrobiia</taxon>
        <taxon>Verrucomicrobiales</taxon>
        <taxon>Verrucomicrobiaceae</taxon>
        <taxon>Luteolibacter</taxon>
    </lineage>
</organism>
<dbReference type="InterPro" id="IPR023353">
    <property type="entry name" value="LemA-like_dom_sf"/>
</dbReference>
<gene>
    <name evidence="7" type="ORF">ACFSSA_03265</name>
</gene>
<dbReference type="InterPro" id="IPR007156">
    <property type="entry name" value="MamQ_LemA"/>
</dbReference>
<dbReference type="Gene3D" id="1.20.1440.20">
    <property type="entry name" value="LemA-like domain"/>
    <property type="match status" value="1"/>
</dbReference>
<comment type="caution">
    <text evidence="7">The sequence shown here is derived from an EMBL/GenBank/DDBJ whole genome shotgun (WGS) entry which is preliminary data.</text>
</comment>
<evidence type="ECO:0000256" key="5">
    <source>
        <dbReference type="ARBA" id="ARBA00023136"/>
    </source>
</evidence>
<dbReference type="PANTHER" id="PTHR34478:SF1">
    <property type="entry name" value="PROTEIN LEMA"/>
    <property type="match status" value="1"/>
</dbReference>
<evidence type="ECO:0000256" key="2">
    <source>
        <dbReference type="ARBA" id="ARBA00008854"/>
    </source>
</evidence>
<name>A0ABW5D5I3_9BACT</name>
<evidence type="ECO:0000256" key="6">
    <source>
        <dbReference type="SAM" id="Phobius"/>
    </source>
</evidence>
<dbReference type="Pfam" id="PF04011">
    <property type="entry name" value="LemA"/>
    <property type="match status" value="1"/>
</dbReference>
<accession>A0ABW5D5I3</accession>
<dbReference type="Proteomes" id="UP001597375">
    <property type="component" value="Unassembled WGS sequence"/>
</dbReference>
<sequence length="185" mass="20696">MTYYLVFGGLAVLAGGVIFFYNRLVSNRNRVREGWSGVEVQLKRRHDLIPRLVEVVSGYSHHERIALAEVMEKRREALTTKSAGDASEVESRLGAGIGKIVAVAEAYPDLKADEGFSQLTEELVTIENELQYARRYYNGAVRELNNAIETFPSNLVAGAFGFQQGEFFEVESSVERLAPKIEINH</sequence>
<dbReference type="RefSeq" id="WP_386818340.1">
    <property type="nucleotide sequence ID" value="NZ_JBHUIT010000002.1"/>
</dbReference>
<comment type="subcellular location">
    <subcellularLocation>
        <location evidence="1">Membrane</location>
        <topology evidence="1">Single-pass membrane protein</topology>
    </subcellularLocation>
</comment>
<proteinExistence type="inferred from homology"/>
<evidence type="ECO:0000256" key="3">
    <source>
        <dbReference type="ARBA" id="ARBA00022692"/>
    </source>
</evidence>